<dbReference type="Gene3D" id="3.40.50.300">
    <property type="entry name" value="P-loop containing nucleotide triphosphate hydrolases"/>
    <property type="match status" value="1"/>
</dbReference>
<sequence>MKKICIIGPSGAGKSTFARRLGAALVIPVFHLDQMFWRENWQSIGKDALLDDSKEVMTTESAWIIDGNYADSLPLRLEYADTVIFLDFPRRIYFPRVIKRYFQYRGRTREDMSAGCEEKLDLEFLTFVWNFKRESRPRVIAALAQSSSEFDLIVLKNPRQVREFLGLLVK</sequence>
<dbReference type="InParanoid" id="A0A5R8QCD7"/>
<dbReference type="InterPro" id="IPR052922">
    <property type="entry name" value="Cytidylate_Kinase-2"/>
</dbReference>
<dbReference type="OrthoDB" id="1201990at2"/>
<dbReference type="SUPFAM" id="SSF52540">
    <property type="entry name" value="P-loop containing nucleoside triphosphate hydrolases"/>
    <property type="match status" value="1"/>
</dbReference>
<dbReference type="Proteomes" id="UP000306912">
    <property type="component" value="Unassembled WGS sequence"/>
</dbReference>
<dbReference type="InterPro" id="IPR027417">
    <property type="entry name" value="P-loop_NTPase"/>
</dbReference>
<dbReference type="AlphaFoldDB" id="A0A5R8QCD7"/>
<dbReference type="EMBL" id="VBWP01000005">
    <property type="protein sequence ID" value="TLG73936.1"/>
    <property type="molecule type" value="Genomic_DNA"/>
</dbReference>
<name>A0A5R8QCD7_9FIRM</name>
<evidence type="ECO:0000313" key="1">
    <source>
        <dbReference type="EMBL" id="TLG73936.1"/>
    </source>
</evidence>
<accession>A0A5R8QCD7</accession>
<dbReference type="PANTHER" id="PTHR37816">
    <property type="entry name" value="YALI0E33011P"/>
    <property type="match status" value="1"/>
</dbReference>
<protein>
    <submittedName>
        <fullName evidence="1">Topology modulation protein</fullName>
    </submittedName>
</protein>
<gene>
    <name evidence="1" type="ORF">FEZ08_07345</name>
</gene>
<dbReference type="RefSeq" id="WP_138191076.1">
    <property type="nucleotide sequence ID" value="NZ_VBWP01000005.1"/>
</dbReference>
<evidence type="ECO:0000313" key="2">
    <source>
        <dbReference type="Proteomes" id="UP000306912"/>
    </source>
</evidence>
<proteinExistence type="predicted"/>
<reference evidence="1 2" key="1">
    <citation type="submission" date="2019-05" db="EMBL/GenBank/DDBJ databases">
        <title>Culicoidintestinum kansasii gen. nov., sp. nov. from the gastrointestinal tract of the biting midge, Culicoides sonorensis.</title>
        <authorList>
            <person name="Neupane S."/>
            <person name="Ghosh A."/>
            <person name="Gunther S."/>
            <person name="Martin K."/>
            <person name="Zurek L."/>
        </authorList>
    </citation>
    <scope>NUCLEOTIDE SEQUENCE [LARGE SCALE GENOMIC DNA]</scope>
    <source>
        <strain evidence="1 2">CS-1</strain>
    </source>
</reference>
<keyword evidence="2" id="KW-1185">Reference proteome</keyword>
<comment type="caution">
    <text evidence="1">The sequence shown here is derived from an EMBL/GenBank/DDBJ whole genome shotgun (WGS) entry which is preliminary data.</text>
</comment>
<dbReference type="PANTHER" id="PTHR37816:SF3">
    <property type="entry name" value="MODULATES DNA TOPOLOGY"/>
    <property type="match status" value="1"/>
</dbReference>
<organism evidence="1 2">
    <name type="scientific">Culicoidibacter larvae</name>
    <dbReference type="NCBI Taxonomy" id="2579976"/>
    <lineage>
        <taxon>Bacteria</taxon>
        <taxon>Bacillati</taxon>
        <taxon>Bacillota</taxon>
        <taxon>Culicoidibacteria</taxon>
        <taxon>Culicoidibacterales</taxon>
        <taxon>Culicoidibacteraceae</taxon>
        <taxon>Culicoidibacter</taxon>
    </lineage>
</organism>